<comment type="caution">
    <text evidence="1">The sequence shown here is derived from an EMBL/GenBank/DDBJ whole genome shotgun (WGS) entry which is preliminary data.</text>
</comment>
<accession>G5GGG5</accession>
<dbReference type="HOGENOM" id="CLU_013985_13_0_9"/>
<dbReference type="RefSeq" id="WP_005539803.1">
    <property type="nucleotide sequence ID" value="NZ_JH378830.1"/>
</dbReference>
<dbReference type="Proteomes" id="UP000003011">
    <property type="component" value="Unassembled WGS sequence"/>
</dbReference>
<dbReference type="EMBL" id="ACZL01000012">
    <property type="protein sequence ID" value="EHI56125.1"/>
    <property type="molecule type" value="Genomic_DNA"/>
</dbReference>
<sequence length="171" mass="19562">MEVCSSKYDAIISIRKAVNTDLPRIMKIYELARSYMRKNGNPNQWKNNFPSKGLLLDDINKGNLYVITADSKIHAVFAFIIGEDPTYTYIENGTWLSDTPYGTLHRIAGDGKIKGIFTIVTEFCEQKINHLRVDTHQDNQVMQHLICKNGFKKCGIIYVDDGTPRIAYERL</sequence>
<evidence type="ECO:0008006" key="3">
    <source>
        <dbReference type="Google" id="ProtNLM"/>
    </source>
</evidence>
<proteinExistence type="predicted"/>
<dbReference type="AlphaFoldDB" id="G5GGG5"/>
<evidence type="ECO:0000313" key="2">
    <source>
        <dbReference type="Proteomes" id="UP000003011"/>
    </source>
</evidence>
<organism evidence="1 2">
    <name type="scientific">Johnsonella ignava ATCC 51276</name>
    <dbReference type="NCBI Taxonomy" id="679200"/>
    <lineage>
        <taxon>Bacteria</taxon>
        <taxon>Bacillati</taxon>
        <taxon>Bacillota</taxon>
        <taxon>Clostridia</taxon>
        <taxon>Lachnospirales</taxon>
        <taxon>Lachnospiraceae</taxon>
        <taxon>Johnsonella</taxon>
    </lineage>
</organism>
<protein>
    <recommendedName>
        <fullName evidence="3">N-acetyltransferase domain-containing protein</fullName>
    </recommendedName>
</protein>
<evidence type="ECO:0000313" key="1">
    <source>
        <dbReference type="EMBL" id="EHI56125.1"/>
    </source>
</evidence>
<gene>
    <name evidence="1" type="ORF">HMPREF9333_00655</name>
</gene>
<keyword evidence="2" id="KW-1185">Reference proteome</keyword>
<dbReference type="STRING" id="679200.HMPREF9333_00655"/>
<name>G5GGG5_9FIRM</name>
<dbReference type="PATRIC" id="fig|679200.3.peg.690"/>
<dbReference type="SUPFAM" id="SSF55729">
    <property type="entry name" value="Acyl-CoA N-acyltransferases (Nat)"/>
    <property type="match status" value="1"/>
</dbReference>
<reference evidence="1 2" key="1">
    <citation type="submission" date="2011-08" db="EMBL/GenBank/DDBJ databases">
        <title>The Genome Sequence of Johnsonella ignava ATCC 51276.</title>
        <authorList>
            <consortium name="The Broad Institute Genome Sequencing Platform"/>
            <person name="Earl A."/>
            <person name="Ward D."/>
            <person name="Feldgarden M."/>
            <person name="Gevers D."/>
            <person name="Izard J."/>
            <person name="Blanton J.M."/>
            <person name="Baranova O.V."/>
            <person name="Dewhirst F.E."/>
            <person name="Young S.K."/>
            <person name="Zeng Q."/>
            <person name="Gargeya S."/>
            <person name="Fitzgerald M."/>
            <person name="Haas B."/>
            <person name="Abouelleil A."/>
            <person name="Alvarado L."/>
            <person name="Arachchi H.M."/>
            <person name="Berlin A."/>
            <person name="Brown A."/>
            <person name="Chapman S.B."/>
            <person name="Chen Z."/>
            <person name="Dunbar C."/>
            <person name="Freedman E."/>
            <person name="Gearin G."/>
            <person name="Gellesch M."/>
            <person name="Goldberg J."/>
            <person name="Griggs A."/>
            <person name="Gujja S."/>
            <person name="Heiman D."/>
            <person name="Howarth C."/>
            <person name="Larson L."/>
            <person name="Lui A."/>
            <person name="MacDonald P.J.P."/>
            <person name="Montmayeur A."/>
            <person name="Murphy C."/>
            <person name="Neiman D."/>
            <person name="Pearson M."/>
            <person name="Priest M."/>
            <person name="Roberts A."/>
            <person name="Saif S."/>
            <person name="Shea T."/>
            <person name="Shenoy N."/>
            <person name="Sisk P."/>
            <person name="Stolte C."/>
            <person name="Sykes S."/>
            <person name="Wortman J."/>
            <person name="Nusbaum C."/>
            <person name="Birren B."/>
        </authorList>
    </citation>
    <scope>NUCLEOTIDE SEQUENCE [LARGE SCALE GENOMIC DNA]</scope>
    <source>
        <strain evidence="1 2">ATCC 51276</strain>
    </source>
</reference>
<dbReference type="Gene3D" id="3.40.630.30">
    <property type="match status" value="1"/>
</dbReference>
<dbReference type="eggNOG" id="COG1670">
    <property type="taxonomic scope" value="Bacteria"/>
</dbReference>
<dbReference type="OrthoDB" id="9796381at2"/>
<dbReference type="InterPro" id="IPR016181">
    <property type="entry name" value="Acyl_CoA_acyltransferase"/>
</dbReference>